<comment type="caution">
    <text evidence="1">The sequence shown here is derived from an EMBL/GenBank/DDBJ whole genome shotgun (WGS) entry which is preliminary data.</text>
</comment>
<dbReference type="GO" id="GO:0016787">
    <property type="term" value="F:hydrolase activity"/>
    <property type="evidence" value="ECO:0007669"/>
    <property type="project" value="UniProtKB-KW"/>
</dbReference>
<dbReference type="InterPro" id="IPR007709">
    <property type="entry name" value="N-FG_amidohydro"/>
</dbReference>
<dbReference type="EMBL" id="JACIEA010000002">
    <property type="protein sequence ID" value="MBB3943451.1"/>
    <property type="molecule type" value="Genomic_DNA"/>
</dbReference>
<accession>A0A840B0L3</accession>
<proteinExistence type="predicted"/>
<keyword evidence="2" id="KW-1185">Reference proteome</keyword>
<keyword evidence="1" id="KW-0378">Hydrolase</keyword>
<dbReference type="SUPFAM" id="SSF53187">
    <property type="entry name" value="Zn-dependent exopeptidases"/>
    <property type="match status" value="1"/>
</dbReference>
<name>A0A840B0L3_9SPHN</name>
<sequence length="273" mass="29981">MSVPVLLSVPHAGRDYPAAVIDALRVPPASLVRLEDRYADLLVRRSVQFGHPVIIAHRARAWIDLNRDEEDIDVEMVHGAQRADYPAPGVKQRGGLGLVPRRLSGEGDLWKRQFTLDDINDRIAALHRPYHQAVSQVLENMRRKFGVAILLDVHSMPPLHNPATGAGPQFVIGDRFGKSAASQYAELLMSRLQGHGFTAALNHPYAGDYILRRHAKPRANIHAIQLEVDRSLYLDADLRQPGVGVEPLKLLIAGLVEALADEALGSSALIAAE</sequence>
<dbReference type="Proteomes" id="UP000581447">
    <property type="component" value="Unassembled WGS sequence"/>
</dbReference>
<protein>
    <submittedName>
        <fullName evidence="1">N-formylglutamate amidohydrolase</fullName>
    </submittedName>
</protein>
<dbReference type="Gene3D" id="3.40.630.40">
    <property type="entry name" value="Zn-dependent exopeptidases"/>
    <property type="match status" value="1"/>
</dbReference>
<organism evidence="1 2">
    <name type="scientific">Sphingorhabdus rigui</name>
    <dbReference type="NCBI Taxonomy" id="1282858"/>
    <lineage>
        <taxon>Bacteria</taxon>
        <taxon>Pseudomonadati</taxon>
        <taxon>Pseudomonadota</taxon>
        <taxon>Alphaproteobacteria</taxon>
        <taxon>Sphingomonadales</taxon>
        <taxon>Sphingomonadaceae</taxon>
        <taxon>Sphingorhabdus</taxon>
    </lineage>
</organism>
<reference evidence="1 2" key="1">
    <citation type="submission" date="2020-08" db="EMBL/GenBank/DDBJ databases">
        <title>Genomic Encyclopedia of Type Strains, Phase IV (KMG-IV): sequencing the most valuable type-strain genomes for metagenomic binning, comparative biology and taxonomic classification.</title>
        <authorList>
            <person name="Goeker M."/>
        </authorList>
    </citation>
    <scope>NUCLEOTIDE SEQUENCE [LARGE SCALE GENOMIC DNA]</scope>
    <source>
        <strain evidence="1 2">DSM 29050</strain>
    </source>
</reference>
<evidence type="ECO:0000313" key="2">
    <source>
        <dbReference type="Proteomes" id="UP000581447"/>
    </source>
</evidence>
<gene>
    <name evidence="1" type="ORF">GGR91_001709</name>
</gene>
<dbReference type="RefSeq" id="WP_246337124.1">
    <property type="nucleotide sequence ID" value="NZ_BAABBG010000005.1"/>
</dbReference>
<dbReference type="Pfam" id="PF05013">
    <property type="entry name" value="FGase"/>
    <property type="match status" value="1"/>
</dbReference>
<evidence type="ECO:0000313" key="1">
    <source>
        <dbReference type="EMBL" id="MBB3943451.1"/>
    </source>
</evidence>
<dbReference type="AlphaFoldDB" id="A0A840B0L3"/>